<dbReference type="GO" id="GO:0016757">
    <property type="term" value="F:glycosyltransferase activity"/>
    <property type="evidence" value="ECO:0007669"/>
    <property type="project" value="UniProtKB-UniRule"/>
</dbReference>
<protein>
    <recommendedName>
        <fullName evidence="7">Glycosyltransferase family 92 protein</fullName>
        <ecNumber evidence="7">2.4.1.-</ecNumber>
    </recommendedName>
</protein>
<keyword evidence="5 7" id="KW-0808">Transferase</keyword>
<dbReference type="InterPro" id="IPR008166">
    <property type="entry name" value="Glyco_transf_92"/>
</dbReference>
<dbReference type="OrthoDB" id="2526284at2759"/>
<dbReference type="GO" id="GO:0016020">
    <property type="term" value="C:membrane"/>
    <property type="evidence" value="ECO:0007669"/>
    <property type="project" value="UniProtKB-SubCell"/>
</dbReference>
<evidence type="ECO:0000256" key="1">
    <source>
        <dbReference type="ARBA" id="ARBA00004370"/>
    </source>
</evidence>
<evidence type="ECO:0000256" key="7">
    <source>
        <dbReference type="RuleBase" id="RU366017"/>
    </source>
</evidence>
<dbReference type="PANTHER" id="PTHR12203:SF35">
    <property type="entry name" value="PROTEIN O-GLUCOSYLTRANSFERASE 1"/>
    <property type="match status" value="1"/>
</dbReference>
<comment type="similarity">
    <text evidence="2 7">Belongs to the glycosyltransferase 92 family.</text>
</comment>
<evidence type="ECO:0000256" key="2">
    <source>
        <dbReference type="ARBA" id="ARBA00007647"/>
    </source>
</evidence>
<evidence type="ECO:0000313" key="10">
    <source>
        <dbReference type="EMBL" id="KAG2433640.1"/>
    </source>
</evidence>
<gene>
    <name evidence="10" type="ORF">HYH02_012568</name>
</gene>
<feature type="compositionally biased region" description="Polar residues" evidence="8">
    <location>
        <begin position="253"/>
        <end position="265"/>
    </location>
</feature>
<dbReference type="Proteomes" id="UP000613740">
    <property type="component" value="Unassembled WGS sequence"/>
</dbReference>
<feature type="region of interest" description="Disordered" evidence="8">
    <location>
        <begin position="246"/>
        <end position="265"/>
    </location>
</feature>
<name>A0A835T8R0_9CHLO</name>
<reference evidence="10" key="1">
    <citation type="journal article" date="2020" name="bioRxiv">
        <title>Comparative genomics of Chlamydomonas.</title>
        <authorList>
            <person name="Craig R.J."/>
            <person name="Hasan A.R."/>
            <person name="Ness R.W."/>
            <person name="Keightley P.D."/>
        </authorList>
    </citation>
    <scope>NUCLEOTIDE SEQUENCE</scope>
    <source>
        <strain evidence="10">CCAP 11/173</strain>
    </source>
</reference>
<dbReference type="InterPro" id="IPR051091">
    <property type="entry name" value="O-Glucosyltr/Glycosyltrsf_90"/>
</dbReference>
<proteinExistence type="inferred from homology"/>
<feature type="region of interest" description="Disordered" evidence="8">
    <location>
        <begin position="140"/>
        <end position="159"/>
    </location>
</feature>
<comment type="subcellular location">
    <subcellularLocation>
        <location evidence="1">Membrane</location>
    </subcellularLocation>
</comment>
<evidence type="ECO:0000256" key="3">
    <source>
        <dbReference type="ARBA" id="ARBA00010118"/>
    </source>
</evidence>
<dbReference type="Pfam" id="PF05686">
    <property type="entry name" value="Glyco_transf_90"/>
    <property type="match status" value="1"/>
</dbReference>
<accession>A0A835T8R0</accession>
<sequence length="463" mass="51621">MSDQLDDLIASGFVRYSRFSGHHKRYSRDHRPTTLEKFLKTAQGYAYKQCASSHRKKHSFLGFIDIDEFLVFTDPGITSVEQLLRPFNDTGGLALHWQLVGSSNHTARPDAPVTSSYTHCVAPSSIEHYQFKSFVNTAAKPTMQNPHRPSLGSTKGLRRPYLVDEQRKRVLSGSNNKPTHGKAAVMHYVIKSWEDYKQKLARGGGAGVKRNTDYFHRIDRKARHACLASPADLYRRLCPTAPPLPAPWIPGSTPENSGNAQGRNSSALTGLQNLYADIGKYGNATKPYIGMSRHSHYWLVMNADGHTASSRLGYLLMVNSAVLTQGDSPWIEYYYRSLQPGRHLLTYNASSVLPLVREMQAPANDAKLRAIADAGQHFAAKFITPEQKVRYWVAALQAYADLAPPAAAEEHCVRRQRGGNRANSQLTSKMAGQIHIQRCCTQLLTDDREAALAVGMTRDWEQG</sequence>
<evidence type="ECO:0000256" key="4">
    <source>
        <dbReference type="ARBA" id="ARBA00022676"/>
    </source>
</evidence>
<evidence type="ECO:0000256" key="6">
    <source>
        <dbReference type="ARBA" id="ARBA00023136"/>
    </source>
</evidence>
<evidence type="ECO:0000313" key="11">
    <source>
        <dbReference type="Proteomes" id="UP000613740"/>
    </source>
</evidence>
<evidence type="ECO:0000256" key="5">
    <source>
        <dbReference type="ARBA" id="ARBA00022679"/>
    </source>
</evidence>
<organism evidence="10 11">
    <name type="scientific">Chlamydomonas schloesseri</name>
    <dbReference type="NCBI Taxonomy" id="2026947"/>
    <lineage>
        <taxon>Eukaryota</taxon>
        <taxon>Viridiplantae</taxon>
        <taxon>Chlorophyta</taxon>
        <taxon>core chlorophytes</taxon>
        <taxon>Chlorophyceae</taxon>
        <taxon>CS clade</taxon>
        <taxon>Chlamydomonadales</taxon>
        <taxon>Chlamydomonadaceae</taxon>
        <taxon>Chlamydomonas</taxon>
    </lineage>
</organism>
<dbReference type="AlphaFoldDB" id="A0A835T8R0"/>
<dbReference type="Pfam" id="PF01697">
    <property type="entry name" value="Glyco_transf_92"/>
    <property type="match status" value="1"/>
</dbReference>
<evidence type="ECO:0000256" key="8">
    <source>
        <dbReference type="SAM" id="MobiDB-lite"/>
    </source>
</evidence>
<evidence type="ECO:0000259" key="9">
    <source>
        <dbReference type="Pfam" id="PF05686"/>
    </source>
</evidence>
<keyword evidence="6" id="KW-0472">Membrane</keyword>
<comment type="caution">
    <text evidence="10">The sequence shown here is derived from an EMBL/GenBank/DDBJ whole genome shotgun (WGS) entry which is preliminary data.</text>
</comment>
<feature type="domain" description="Glycosyl transferase CAP10" evidence="9">
    <location>
        <begin position="291"/>
        <end position="403"/>
    </location>
</feature>
<comment type="similarity">
    <text evidence="3">Belongs to the glycosyltransferase 90 family.</text>
</comment>
<dbReference type="InterPro" id="IPR006598">
    <property type="entry name" value="CAP10"/>
</dbReference>
<dbReference type="EC" id="2.4.1.-" evidence="7"/>
<dbReference type="PANTHER" id="PTHR12203">
    <property type="entry name" value="KDEL LYS-ASP-GLU-LEU CONTAINING - RELATED"/>
    <property type="match status" value="1"/>
</dbReference>
<feature type="compositionally biased region" description="Polar residues" evidence="8">
    <location>
        <begin position="142"/>
        <end position="153"/>
    </location>
</feature>
<dbReference type="EMBL" id="JAEHOD010000061">
    <property type="protein sequence ID" value="KAG2433640.1"/>
    <property type="molecule type" value="Genomic_DNA"/>
</dbReference>
<keyword evidence="11" id="KW-1185">Reference proteome</keyword>
<keyword evidence="4 7" id="KW-0328">Glycosyltransferase</keyword>